<dbReference type="EMBL" id="GBXM01105201">
    <property type="protein sequence ID" value="JAH03376.1"/>
    <property type="molecule type" value="Transcribed_RNA"/>
</dbReference>
<evidence type="ECO:0000313" key="2">
    <source>
        <dbReference type="EMBL" id="JAH03376.1"/>
    </source>
</evidence>
<feature type="region of interest" description="Disordered" evidence="1">
    <location>
        <begin position="1"/>
        <end position="24"/>
    </location>
</feature>
<reference evidence="2" key="2">
    <citation type="journal article" date="2015" name="Fish Shellfish Immunol.">
        <title>Early steps in the European eel (Anguilla anguilla)-Vibrio vulnificus interaction in the gills: Role of the RtxA13 toxin.</title>
        <authorList>
            <person name="Callol A."/>
            <person name="Pajuelo D."/>
            <person name="Ebbesson L."/>
            <person name="Teles M."/>
            <person name="MacKenzie S."/>
            <person name="Amaro C."/>
        </authorList>
    </citation>
    <scope>NUCLEOTIDE SEQUENCE</scope>
</reference>
<reference evidence="2" key="1">
    <citation type="submission" date="2014-11" db="EMBL/GenBank/DDBJ databases">
        <authorList>
            <person name="Amaro Gonzalez C."/>
        </authorList>
    </citation>
    <scope>NUCLEOTIDE SEQUENCE</scope>
</reference>
<accession>A0A0E9PFI9</accession>
<proteinExistence type="predicted"/>
<evidence type="ECO:0000256" key="1">
    <source>
        <dbReference type="SAM" id="MobiDB-lite"/>
    </source>
</evidence>
<organism evidence="2">
    <name type="scientific">Anguilla anguilla</name>
    <name type="common">European freshwater eel</name>
    <name type="synonym">Muraena anguilla</name>
    <dbReference type="NCBI Taxonomy" id="7936"/>
    <lineage>
        <taxon>Eukaryota</taxon>
        <taxon>Metazoa</taxon>
        <taxon>Chordata</taxon>
        <taxon>Craniata</taxon>
        <taxon>Vertebrata</taxon>
        <taxon>Euteleostomi</taxon>
        <taxon>Actinopterygii</taxon>
        <taxon>Neopterygii</taxon>
        <taxon>Teleostei</taxon>
        <taxon>Anguilliformes</taxon>
        <taxon>Anguillidae</taxon>
        <taxon>Anguilla</taxon>
    </lineage>
</organism>
<sequence>MIRKCSHLMSAPPPPSHPKTEASD</sequence>
<name>A0A0E9PFI9_ANGAN</name>
<dbReference type="AlphaFoldDB" id="A0A0E9PFI9"/>
<protein>
    <submittedName>
        <fullName evidence="2">Uncharacterized protein</fullName>
    </submittedName>
</protein>